<reference evidence="1 2" key="1">
    <citation type="submission" date="2018-10" db="EMBL/GenBank/DDBJ databases">
        <title>Draft genome sequence of the microsporidian Tubulinosema ratisbonensis.</title>
        <authorList>
            <person name="Polonais V."/>
            <person name="Peyretaillade E."/>
            <person name="Niehus S."/>
            <person name="Wawrzyniak I."/>
            <person name="Franchet A."/>
            <person name="Gaspin C."/>
            <person name="Reichstadt M."/>
            <person name="Belser C."/>
            <person name="Labadie K."/>
            <person name="Delbac F."/>
            <person name="Ferrandon D."/>
        </authorList>
    </citation>
    <scope>NUCLEOTIDE SEQUENCE [LARGE SCALE GENOMIC DNA]</scope>
    <source>
        <strain evidence="1 2">Franzen</strain>
    </source>
</reference>
<dbReference type="AlphaFoldDB" id="A0A437AIS1"/>
<name>A0A437AIS1_9MICR</name>
<gene>
    <name evidence="1" type="ORF">TUBRATIS_25010</name>
</gene>
<dbReference type="Proteomes" id="UP000282876">
    <property type="component" value="Unassembled WGS sequence"/>
</dbReference>
<comment type="caution">
    <text evidence="1">The sequence shown here is derived from an EMBL/GenBank/DDBJ whole genome shotgun (WGS) entry which is preliminary data.</text>
</comment>
<accession>A0A437AIS1</accession>
<sequence length="243" mass="29499">MDFRYCKIWSMEKLNISFRFFFEDDKNSIFLDIFPEIYLFVDKFERNIRSLHVNLIQYDIFLNLIAFKFAYLKAMIKRIINQENQNPRWIITDSKPLMSYIFEMKCTFAIFAFNLLRNPKYHKLLIFRALVIFLKLKDSEVLNFTEFLDQVFLPIPDDLTFLNNLIITKHSIDFSKDKKSIIICGIKSFRDPKIYIFFKDCTDKLIRQYDKDYRNYLTSSKYKSPCQFTTIKSLTEKLKKYFE</sequence>
<evidence type="ECO:0000313" key="2">
    <source>
        <dbReference type="Proteomes" id="UP000282876"/>
    </source>
</evidence>
<evidence type="ECO:0000313" key="1">
    <source>
        <dbReference type="EMBL" id="RVD91060.1"/>
    </source>
</evidence>
<keyword evidence="2" id="KW-1185">Reference proteome</keyword>
<dbReference type="VEuPathDB" id="MicrosporidiaDB:TUBRATIS_25010"/>
<protein>
    <submittedName>
        <fullName evidence="1">Uncharacterized protein</fullName>
    </submittedName>
</protein>
<dbReference type="EMBL" id="RCSS01000662">
    <property type="protein sequence ID" value="RVD91060.1"/>
    <property type="molecule type" value="Genomic_DNA"/>
</dbReference>
<proteinExistence type="predicted"/>
<organism evidence="1 2">
    <name type="scientific">Tubulinosema ratisbonensis</name>
    <dbReference type="NCBI Taxonomy" id="291195"/>
    <lineage>
        <taxon>Eukaryota</taxon>
        <taxon>Fungi</taxon>
        <taxon>Fungi incertae sedis</taxon>
        <taxon>Microsporidia</taxon>
        <taxon>Tubulinosematoidea</taxon>
        <taxon>Tubulinosematidae</taxon>
        <taxon>Tubulinosema</taxon>
    </lineage>
</organism>